<comment type="caution">
    <text evidence="4">The sequence shown here is derived from an EMBL/GenBank/DDBJ whole genome shotgun (WGS) entry which is preliminary data.</text>
</comment>
<reference evidence="4" key="1">
    <citation type="submission" date="2021-02" db="EMBL/GenBank/DDBJ databases">
        <title>Psilocybe cubensis genome.</title>
        <authorList>
            <person name="Mckernan K.J."/>
            <person name="Crawford S."/>
            <person name="Trippe A."/>
            <person name="Kane L.T."/>
            <person name="Mclaughlin S."/>
        </authorList>
    </citation>
    <scope>NUCLEOTIDE SEQUENCE [LARGE SCALE GENOMIC DNA]</scope>
    <source>
        <strain evidence="4">MGC-MH-2018</strain>
    </source>
</reference>
<keyword evidence="2" id="KW-0067">ATP-binding</keyword>
<dbReference type="GO" id="GO:0005524">
    <property type="term" value="F:ATP binding"/>
    <property type="evidence" value="ECO:0007669"/>
    <property type="project" value="UniProtKB-KW"/>
</dbReference>
<proteinExistence type="predicted"/>
<dbReference type="EMBL" id="JAFIQS010000003">
    <property type="protein sequence ID" value="KAG5172013.1"/>
    <property type="molecule type" value="Genomic_DNA"/>
</dbReference>
<sequence>MNPDEKKPADLNEYSNVRIDEFQLGVWRFKIATETGFNPQKYWEDVKVSLPLFFRLAVDVFTISPRLFTIYIVCQIWQGIEDTILLQLSNNLLKTVEAGLVAGKPDSRAIASAMLTRVLCTVFVSYIQWYGAKTLEILENQVTRHYELILMQSNLRLDLPTSQAPGNKQEATASQAWDCLQNIINFATMMLKSFSQLLLIFHISRSNGGPFFAILCASEPISSVLFSRSAWNQVCFGFINNTYYQRMISLKKMVNDKYRQDIISGGLGQWISKEFKLAHTQVGNLSETHPFIQFSRVTTTPFNSLWHRFLGDLPMLYCASEVMLRPTRLSLSSIAILQQSSSTVRNSISFALHSGSRFQKNLTLIKTIYNATIVKNTMKVGSVSYPHIPENPIANVNPSKGMSFQLKNVTFSYSGAQKETPALKDINLTIKPGSLVVIVGANGSGKSTLIRILSRLYDPSSGEVLIDGLPSSDYKIDDLHQATALLSQDSTLYPLSLAENIGLGCEEYVHDMDMITEAAKQGGALQFTEKFKEGMQTMLDPCIQSVQRGLYGNHNHPLYKEMQTMKKQIDISGGEKQRVVASRSFMRFKSGKVSFVAVDEPSSALDAEGELDLFKNLLAVRDGKTMVFVTHRFGHLTKHANLILCMKDGSVVESGTHEDLMKLDGEYAKLYNIQANAFSDKWEI</sequence>
<evidence type="ECO:0000256" key="1">
    <source>
        <dbReference type="ARBA" id="ARBA00022741"/>
    </source>
</evidence>
<dbReference type="InterPro" id="IPR039421">
    <property type="entry name" value="Type_1_exporter"/>
</dbReference>
<dbReference type="Pfam" id="PF00005">
    <property type="entry name" value="ABC_tran"/>
    <property type="match status" value="1"/>
</dbReference>
<dbReference type="Gene3D" id="3.40.50.300">
    <property type="entry name" value="P-loop containing nucleotide triphosphate hydrolases"/>
    <property type="match status" value="1"/>
</dbReference>
<dbReference type="InterPro" id="IPR003439">
    <property type="entry name" value="ABC_transporter-like_ATP-bd"/>
</dbReference>
<evidence type="ECO:0000313" key="4">
    <source>
        <dbReference type="EMBL" id="KAG5172013.1"/>
    </source>
</evidence>
<dbReference type="AlphaFoldDB" id="A0A8H7Y3P4"/>
<dbReference type="InterPro" id="IPR003593">
    <property type="entry name" value="AAA+_ATPase"/>
</dbReference>
<evidence type="ECO:0000259" key="3">
    <source>
        <dbReference type="PROSITE" id="PS50893"/>
    </source>
</evidence>
<keyword evidence="1" id="KW-0547">Nucleotide-binding</keyword>
<dbReference type="PANTHER" id="PTHR43394">
    <property type="entry name" value="ATP-DEPENDENT PERMEASE MDL1, MITOCHONDRIAL"/>
    <property type="match status" value="1"/>
</dbReference>
<evidence type="ECO:0000256" key="2">
    <source>
        <dbReference type="ARBA" id="ARBA00022840"/>
    </source>
</evidence>
<name>A0A8H7Y3P4_PSICU</name>
<dbReference type="OrthoDB" id="6500128at2759"/>
<dbReference type="SUPFAM" id="SSF52540">
    <property type="entry name" value="P-loop containing nucleoside triphosphate hydrolases"/>
    <property type="match status" value="1"/>
</dbReference>
<dbReference type="InterPro" id="IPR027417">
    <property type="entry name" value="P-loop_NTPase"/>
</dbReference>
<dbReference type="GO" id="GO:0015421">
    <property type="term" value="F:ABC-type oligopeptide transporter activity"/>
    <property type="evidence" value="ECO:0007669"/>
    <property type="project" value="TreeGrafter"/>
</dbReference>
<dbReference type="PROSITE" id="PS50893">
    <property type="entry name" value="ABC_TRANSPORTER_2"/>
    <property type="match status" value="1"/>
</dbReference>
<feature type="domain" description="ABC transporter" evidence="3">
    <location>
        <begin position="404"/>
        <end position="673"/>
    </location>
</feature>
<organism evidence="4">
    <name type="scientific">Psilocybe cubensis</name>
    <name type="common">Psychedelic mushroom</name>
    <name type="synonym">Stropharia cubensis</name>
    <dbReference type="NCBI Taxonomy" id="181762"/>
    <lineage>
        <taxon>Eukaryota</taxon>
        <taxon>Fungi</taxon>
        <taxon>Dikarya</taxon>
        <taxon>Basidiomycota</taxon>
        <taxon>Agaricomycotina</taxon>
        <taxon>Agaricomycetes</taxon>
        <taxon>Agaricomycetidae</taxon>
        <taxon>Agaricales</taxon>
        <taxon>Agaricineae</taxon>
        <taxon>Strophariaceae</taxon>
        <taxon>Psilocybe</taxon>
    </lineage>
</organism>
<dbReference type="GO" id="GO:0016887">
    <property type="term" value="F:ATP hydrolysis activity"/>
    <property type="evidence" value="ECO:0007669"/>
    <property type="project" value="InterPro"/>
</dbReference>
<accession>A0A8H7Y3P4</accession>
<dbReference type="SMART" id="SM00382">
    <property type="entry name" value="AAA"/>
    <property type="match status" value="1"/>
</dbReference>
<gene>
    <name evidence="4" type="ORF">JR316_004102</name>
</gene>
<dbReference type="PANTHER" id="PTHR43394:SF1">
    <property type="entry name" value="ATP-BINDING CASSETTE SUB-FAMILY B MEMBER 10, MITOCHONDRIAL"/>
    <property type="match status" value="1"/>
</dbReference>
<protein>
    <recommendedName>
        <fullName evidence="3">ABC transporter domain-containing protein</fullName>
    </recommendedName>
</protein>